<evidence type="ECO:0000313" key="9">
    <source>
        <dbReference type="EMBL" id="TQV71395.1"/>
    </source>
</evidence>
<accession>A0A545T2I0</accession>
<comment type="PTM">
    <text evidence="7">Binds 1 heme group per subunit.</text>
</comment>
<evidence type="ECO:0000256" key="7">
    <source>
        <dbReference type="PIRSR" id="PIRSR000027-2"/>
    </source>
</evidence>
<name>A0A545T2I0_9GAMM</name>
<dbReference type="PROSITE" id="PS51009">
    <property type="entry name" value="CYTCII"/>
    <property type="match status" value="1"/>
</dbReference>
<keyword evidence="10" id="KW-1185">Reference proteome</keyword>
<dbReference type="InterPro" id="IPR010980">
    <property type="entry name" value="Cyt_c/b562"/>
</dbReference>
<keyword evidence="8" id="KW-0732">Signal</keyword>
<feature type="binding site" description="covalent" evidence="7">
    <location>
        <position position="154"/>
    </location>
    <ligand>
        <name>heme c</name>
        <dbReference type="ChEBI" id="CHEBI:61717"/>
    </ligand>
</feature>
<dbReference type="PIRSF" id="PIRSF000027">
    <property type="entry name" value="Cytc_c_prime"/>
    <property type="match status" value="1"/>
</dbReference>
<dbReference type="OrthoDB" id="5520910at2"/>
<dbReference type="SUPFAM" id="SSF47175">
    <property type="entry name" value="Cytochromes"/>
    <property type="match status" value="1"/>
</dbReference>
<protein>
    <submittedName>
        <fullName evidence="9">Cytochrome c</fullName>
    </submittedName>
</protein>
<organism evidence="9 10">
    <name type="scientific">Aliikangiella marina</name>
    <dbReference type="NCBI Taxonomy" id="1712262"/>
    <lineage>
        <taxon>Bacteria</taxon>
        <taxon>Pseudomonadati</taxon>
        <taxon>Pseudomonadota</taxon>
        <taxon>Gammaproteobacteria</taxon>
        <taxon>Oceanospirillales</taxon>
        <taxon>Pleioneaceae</taxon>
        <taxon>Aliikangiella</taxon>
    </lineage>
</organism>
<dbReference type="InterPro" id="IPR012127">
    <property type="entry name" value="Cyt_c_prime"/>
</dbReference>
<evidence type="ECO:0000256" key="8">
    <source>
        <dbReference type="SAM" id="SignalP"/>
    </source>
</evidence>
<keyword evidence="5 6" id="KW-0408">Iron</keyword>
<gene>
    <name evidence="9" type="ORF">FLL45_19765</name>
</gene>
<dbReference type="RefSeq" id="WP_142943793.1">
    <property type="nucleotide sequence ID" value="NZ_VIKR01000006.1"/>
</dbReference>
<keyword evidence="2 7" id="KW-0349">Heme</keyword>
<dbReference type="GO" id="GO:0022900">
    <property type="term" value="P:electron transport chain"/>
    <property type="evidence" value="ECO:0007669"/>
    <property type="project" value="InterPro"/>
</dbReference>
<keyword evidence="3 6" id="KW-0479">Metal-binding</keyword>
<dbReference type="InterPro" id="IPR002321">
    <property type="entry name" value="Cyt_c_II"/>
</dbReference>
<reference evidence="9 10" key="1">
    <citation type="submission" date="2019-06" db="EMBL/GenBank/DDBJ databases">
        <title>Draft genome of Aliikangiella marina GYP-15.</title>
        <authorList>
            <person name="Wang G."/>
        </authorList>
    </citation>
    <scope>NUCLEOTIDE SEQUENCE [LARGE SCALE GENOMIC DNA]</scope>
    <source>
        <strain evidence="9 10">GYP-15</strain>
    </source>
</reference>
<evidence type="ECO:0000256" key="5">
    <source>
        <dbReference type="ARBA" id="ARBA00023004"/>
    </source>
</evidence>
<evidence type="ECO:0000313" key="10">
    <source>
        <dbReference type="Proteomes" id="UP000317839"/>
    </source>
</evidence>
<dbReference type="GO" id="GO:0042597">
    <property type="term" value="C:periplasmic space"/>
    <property type="evidence" value="ECO:0007669"/>
    <property type="project" value="InterPro"/>
</dbReference>
<dbReference type="Pfam" id="PF01322">
    <property type="entry name" value="Cytochrom_C_2"/>
    <property type="match status" value="1"/>
</dbReference>
<dbReference type="GO" id="GO:0020037">
    <property type="term" value="F:heme binding"/>
    <property type="evidence" value="ECO:0007669"/>
    <property type="project" value="InterPro"/>
</dbReference>
<evidence type="ECO:0000256" key="2">
    <source>
        <dbReference type="ARBA" id="ARBA00022617"/>
    </source>
</evidence>
<feature type="binding site" description="axial binding residue" evidence="6">
    <location>
        <position position="155"/>
    </location>
    <ligand>
        <name>heme c</name>
        <dbReference type="ChEBI" id="CHEBI:61717"/>
    </ligand>
    <ligandPart>
        <name>Fe</name>
        <dbReference type="ChEBI" id="CHEBI:18248"/>
    </ligandPart>
</feature>
<proteinExistence type="predicted"/>
<feature type="binding site" description="covalent" evidence="7">
    <location>
        <position position="151"/>
    </location>
    <ligand>
        <name>heme c</name>
        <dbReference type="ChEBI" id="CHEBI:61717"/>
    </ligand>
</feature>
<keyword evidence="4" id="KW-0249">Electron transport</keyword>
<dbReference type="Proteomes" id="UP000317839">
    <property type="component" value="Unassembled WGS sequence"/>
</dbReference>
<evidence type="ECO:0000256" key="1">
    <source>
        <dbReference type="ARBA" id="ARBA00022448"/>
    </source>
</evidence>
<keyword evidence="1" id="KW-0813">Transport</keyword>
<dbReference type="GO" id="GO:0009055">
    <property type="term" value="F:electron transfer activity"/>
    <property type="evidence" value="ECO:0007669"/>
    <property type="project" value="InterPro"/>
</dbReference>
<dbReference type="GO" id="GO:0005506">
    <property type="term" value="F:iron ion binding"/>
    <property type="evidence" value="ECO:0007669"/>
    <property type="project" value="InterPro"/>
</dbReference>
<sequence length="162" mass="17688">MKLTIRKTMASLAVAATVLVSGGLQAEEKYPFKNEIEARKHFMQVTRFNLSVLGAMVKGNREYNAELAAAAANNMHALAKMDNSLMWPKGSDNAVDGLKAHTDALPDAWSDFDGYMEKHKAWLDATKNLAASAGKSKDDLRKTLGAVGKSCKGCHDDFKQQK</sequence>
<dbReference type="AlphaFoldDB" id="A0A545T2I0"/>
<dbReference type="Gene3D" id="1.20.120.10">
    <property type="entry name" value="Cytochrome c/b562"/>
    <property type="match status" value="1"/>
</dbReference>
<evidence type="ECO:0000256" key="4">
    <source>
        <dbReference type="ARBA" id="ARBA00022982"/>
    </source>
</evidence>
<comment type="caution">
    <text evidence="9">The sequence shown here is derived from an EMBL/GenBank/DDBJ whole genome shotgun (WGS) entry which is preliminary data.</text>
</comment>
<feature type="chain" id="PRO_5021789599" evidence="8">
    <location>
        <begin position="27"/>
        <end position="162"/>
    </location>
</feature>
<evidence type="ECO:0000256" key="6">
    <source>
        <dbReference type="PIRSR" id="PIRSR000027-1"/>
    </source>
</evidence>
<feature type="signal peptide" evidence="8">
    <location>
        <begin position="1"/>
        <end position="26"/>
    </location>
</feature>
<evidence type="ECO:0000256" key="3">
    <source>
        <dbReference type="ARBA" id="ARBA00022723"/>
    </source>
</evidence>
<dbReference type="EMBL" id="VIKR01000006">
    <property type="protein sequence ID" value="TQV71395.1"/>
    <property type="molecule type" value="Genomic_DNA"/>
</dbReference>